<evidence type="ECO:0000313" key="1">
    <source>
        <dbReference type="EMBL" id="KAB2807691.1"/>
    </source>
</evidence>
<dbReference type="RefSeq" id="WP_151668033.1">
    <property type="nucleotide sequence ID" value="NZ_WBVO01000010.1"/>
</dbReference>
<keyword evidence="2" id="KW-1185">Reference proteome</keyword>
<organism evidence="1 2">
    <name type="scientific">Phaeocystidibacter luteus</name>
    <dbReference type="NCBI Taxonomy" id="911197"/>
    <lineage>
        <taxon>Bacteria</taxon>
        <taxon>Pseudomonadati</taxon>
        <taxon>Bacteroidota</taxon>
        <taxon>Flavobacteriia</taxon>
        <taxon>Flavobacteriales</taxon>
        <taxon>Phaeocystidibacteraceae</taxon>
        <taxon>Phaeocystidibacter</taxon>
    </lineage>
</organism>
<reference evidence="1 2" key="1">
    <citation type="submission" date="2019-09" db="EMBL/GenBank/DDBJ databases">
        <title>Genomes of family Cryomorphaceae.</title>
        <authorList>
            <person name="Bowman J.P."/>
        </authorList>
    </citation>
    <scope>NUCLEOTIDE SEQUENCE [LARGE SCALE GENOMIC DNA]</scope>
    <source>
        <strain evidence="1 2">LMG 25704</strain>
    </source>
</reference>
<dbReference type="Proteomes" id="UP000468650">
    <property type="component" value="Unassembled WGS sequence"/>
</dbReference>
<dbReference type="EMBL" id="WBVO01000010">
    <property type="protein sequence ID" value="KAB2807691.1"/>
    <property type="molecule type" value="Genomic_DNA"/>
</dbReference>
<dbReference type="AlphaFoldDB" id="A0A6N6RDX8"/>
<evidence type="ECO:0000313" key="2">
    <source>
        <dbReference type="Proteomes" id="UP000468650"/>
    </source>
</evidence>
<gene>
    <name evidence="1" type="ORF">F8C67_11665</name>
</gene>
<protein>
    <submittedName>
        <fullName evidence="1">Uncharacterized protein</fullName>
    </submittedName>
</protein>
<comment type="caution">
    <text evidence="1">The sequence shown here is derived from an EMBL/GenBank/DDBJ whole genome shotgun (WGS) entry which is preliminary data.</text>
</comment>
<proteinExistence type="predicted"/>
<accession>A0A6N6RDX8</accession>
<name>A0A6N6RDX8_9FLAO</name>
<sequence>MHYRFQSTDTIYTIKTGEAFDLCGLILQHGLAQGREDENLIYFGNREIWHRLFAFPIAAKSGILPPVTRSIERYFSNFNNPRIDETGYAKRAYSETISFRDDDTWMMLGQSSNLKSELDSIMTTFTQDAYQVIKDRDDLEQIMMAYFKLILSGEEYLKINKLDVDSGLLFISLCEENMVLEYCVERPYIFRIHEQ</sequence>